<dbReference type="OrthoDB" id="4540541at2"/>
<keyword evidence="1" id="KW-1133">Transmembrane helix</keyword>
<reference evidence="2 3" key="1">
    <citation type="submission" date="2017-04" db="EMBL/GenBank/DDBJ databases">
        <title>Complete genome sequence of Flavobacterium kingsejong AJ004.</title>
        <authorList>
            <person name="Lee P.C."/>
        </authorList>
    </citation>
    <scope>NUCLEOTIDE SEQUENCE [LARGE SCALE GENOMIC DNA]</scope>
    <source>
        <strain evidence="2 3">AJ004</strain>
    </source>
</reference>
<feature type="transmembrane region" description="Helical" evidence="1">
    <location>
        <begin position="147"/>
        <end position="168"/>
    </location>
</feature>
<keyword evidence="3" id="KW-1185">Reference proteome</keyword>
<accession>A0A2S1LSN8</accession>
<evidence type="ECO:0000313" key="3">
    <source>
        <dbReference type="Proteomes" id="UP000244677"/>
    </source>
</evidence>
<feature type="transmembrane region" description="Helical" evidence="1">
    <location>
        <begin position="112"/>
        <end position="135"/>
    </location>
</feature>
<proteinExistence type="predicted"/>
<feature type="transmembrane region" description="Helical" evidence="1">
    <location>
        <begin position="188"/>
        <end position="211"/>
    </location>
</feature>
<dbReference type="KEGG" id="fki:FK004_16615"/>
<keyword evidence="1" id="KW-0812">Transmembrane</keyword>
<sequence>MKQLHLLLSRKPSPAQLVMVLSSYCLVLLIIRILVSHTLFYGFLAWNLVLAFVPLLLTMILQRKERLRHNRYGLLLLSFVWLLFLPNAPYIITDFFHLEKGALYMPEWFDVLLLTSFAWTGVLVGLLAMTAMQQLWAQRFSASKGRIFIVFAALLSGFGIYLGRFLRFNSWDILQHPFDLTTAITTAAFHWRTFGFSLGYGALLLLLYCSFRIPFQSTVQ</sequence>
<dbReference type="EMBL" id="CP020919">
    <property type="protein sequence ID" value="AWG26734.1"/>
    <property type="molecule type" value="Genomic_DNA"/>
</dbReference>
<evidence type="ECO:0008006" key="4">
    <source>
        <dbReference type="Google" id="ProtNLM"/>
    </source>
</evidence>
<dbReference type="RefSeq" id="WP_108738236.1">
    <property type="nucleotide sequence ID" value="NZ_CP020919.1"/>
</dbReference>
<protein>
    <recommendedName>
        <fullName evidence="4">DUF1361 domain-containing protein</fullName>
    </recommendedName>
</protein>
<evidence type="ECO:0000313" key="2">
    <source>
        <dbReference type="EMBL" id="AWG26734.1"/>
    </source>
</evidence>
<dbReference type="Proteomes" id="UP000244677">
    <property type="component" value="Chromosome"/>
</dbReference>
<feature type="transmembrane region" description="Helical" evidence="1">
    <location>
        <begin position="40"/>
        <end position="61"/>
    </location>
</feature>
<dbReference type="AlphaFoldDB" id="A0A2S1LSN8"/>
<dbReference type="Pfam" id="PF07099">
    <property type="entry name" value="DUF1361"/>
    <property type="match status" value="1"/>
</dbReference>
<gene>
    <name evidence="2" type="ORF">FK004_16615</name>
</gene>
<organism evidence="2 3">
    <name type="scientific">Flavobacterium kingsejongi</name>
    <dbReference type="NCBI Taxonomy" id="1678728"/>
    <lineage>
        <taxon>Bacteria</taxon>
        <taxon>Pseudomonadati</taxon>
        <taxon>Bacteroidota</taxon>
        <taxon>Flavobacteriia</taxon>
        <taxon>Flavobacteriales</taxon>
        <taxon>Flavobacteriaceae</taxon>
        <taxon>Flavobacterium</taxon>
    </lineage>
</organism>
<name>A0A2S1LSN8_9FLAO</name>
<feature type="transmembrane region" description="Helical" evidence="1">
    <location>
        <begin position="12"/>
        <end position="34"/>
    </location>
</feature>
<dbReference type="InterPro" id="IPR009793">
    <property type="entry name" value="DUF1361"/>
</dbReference>
<keyword evidence="1" id="KW-0472">Membrane</keyword>
<evidence type="ECO:0000256" key="1">
    <source>
        <dbReference type="SAM" id="Phobius"/>
    </source>
</evidence>
<feature type="transmembrane region" description="Helical" evidence="1">
    <location>
        <begin position="73"/>
        <end position="92"/>
    </location>
</feature>